<evidence type="ECO:0000313" key="3">
    <source>
        <dbReference type="Proteomes" id="UP000000787"/>
    </source>
</evidence>
<dbReference type="Proteomes" id="UP000000787">
    <property type="component" value="Chromosome"/>
</dbReference>
<keyword evidence="3" id="KW-1185">Reference proteome</keyword>
<dbReference type="Gene3D" id="3.40.640.10">
    <property type="entry name" value="Type I PLP-dependent aspartate aminotransferase-like (Major domain)"/>
    <property type="match status" value="1"/>
</dbReference>
<dbReference type="InterPro" id="IPR011340">
    <property type="entry name" value="Cys_dSase-rel"/>
</dbReference>
<keyword evidence="2" id="KW-0808">Transferase</keyword>
<dbReference type="InterPro" id="IPR015424">
    <property type="entry name" value="PyrdxlP-dep_Trfase"/>
</dbReference>
<dbReference type="Gene3D" id="3.90.1150.10">
    <property type="entry name" value="Aspartate Aminotransferase, domain 1"/>
    <property type="match status" value="1"/>
</dbReference>
<protein>
    <submittedName>
        <fullName evidence="2">Cysteine desulfurase family protein</fullName>
        <ecNumber evidence="2">2.8.1.7</ecNumber>
    </submittedName>
</protein>
<feature type="domain" description="Aminotransferase class V" evidence="1">
    <location>
        <begin position="25"/>
        <end position="297"/>
    </location>
</feature>
<sequence length="419" mass="45793">MTVDLAPFRSHFPALTQTHAGKPLVFFDNPGGTQVPQQVIGQMTDYLRRSVANTHGAFITSQRTDAVIDECHAGLAALLGGEPDEIVLGANMTSLTFALSRSLAREWQAGDEIILTTLDHDANVTPWLLAAEERGVIVHFVDINPVDCTLVMSDFERYLSPRTKLVAVGWASNAFGTINDVQTIVKQAHAVGALCFVDAVQSVPHIPCDVKALDADFVACSAYKFFGPHVGVLWAKREHLERLFAYKVRPAPETLPSRWETGTQNFEGQAGINGALEYLGGLGVGYMERYDQLLGETVGQRAVLLSAMHAIAEAEQSLGQYLIQALQTLKGVQLYGILEPERGHLRVPTVAFRKAGVTPQAIAKTFGNEGICVWDGHYYALRAVERLGLLDQGGMVRVGLAHYNTRTEIDRMLNVLESI</sequence>
<organism evidence="2 3">
    <name type="scientific">Herpetosiphon aurantiacus (strain ATCC 23779 / DSM 785 / 114-95)</name>
    <dbReference type="NCBI Taxonomy" id="316274"/>
    <lineage>
        <taxon>Bacteria</taxon>
        <taxon>Bacillati</taxon>
        <taxon>Chloroflexota</taxon>
        <taxon>Chloroflexia</taxon>
        <taxon>Herpetosiphonales</taxon>
        <taxon>Herpetosiphonaceae</taxon>
        <taxon>Herpetosiphon</taxon>
    </lineage>
</organism>
<dbReference type="PANTHER" id="PTHR43586:SF21">
    <property type="entry name" value="PYRIDOXAL PHOSPHATE (PLP)-DEPENDENT ASPARTATE AMINOTRANSFERASE SUPERFAMILY"/>
    <property type="match status" value="1"/>
</dbReference>
<dbReference type="InterPro" id="IPR015422">
    <property type="entry name" value="PyrdxlP-dep_Trfase_small"/>
</dbReference>
<dbReference type="AlphaFoldDB" id="A9B3D6"/>
<name>A9B3D6_HERA2</name>
<dbReference type="PANTHER" id="PTHR43586">
    <property type="entry name" value="CYSTEINE DESULFURASE"/>
    <property type="match status" value="1"/>
</dbReference>
<dbReference type="HOGENOM" id="CLU_003433_2_2_0"/>
<accession>A9B3D6</accession>
<dbReference type="eggNOG" id="COG0520">
    <property type="taxonomic scope" value="Bacteria"/>
</dbReference>
<gene>
    <name evidence="2" type="ordered locus">Haur_1455</name>
</gene>
<dbReference type="EMBL" id="CP000875">
    <property type="protein sequence ID" value="ABX04099.1"/>
    <property type="molecule type" value="Genomic_DNA"/>
</dbReference>
<dbReference type="InParanoid" id="A9B3D6"/>
<dbReference type="Pfam" id="PF00266">
    <property type="entry name" value="Aminotran_5"/>
    <property type="match status" value="2"/>
</dbReference>
<evidence type="ECO:0000313" key="2">
    <source>
        <dbReference type="EMBL" id="ABX04099.1"/>
    </source>
</evidence>
<dbReference type="InterPro" id="IPR015421">
    <property type="entry name" value="PyrdxlP-dep_Trfase_major"/>
</dbReference>
<dbReference type="InterPro" id="IPR000192">
    <property type="entry name" value="Aminotrans_V_dom"/>
</dbReference>
<reference evidence="2 3" key="1">
    <citation type="journal article" date="2011" name="Stand. Genomic Sci.">
        <title>Complete genome sequence of the filamentous gliding predatory bacterium Herpetosiphon aurantiacus type strain (114-95(T)).</title>
        <authorList>
            <person name="Kiss H."/>
            <person name="Nett M."/>
            <person name="Domin N."/>
            <person name="Martin K."/>
            <person name="Maresca J.A."/>
            <person name="Copeland A."/>
            <person name="Lapidus A."/>
            <person name="Lucas S."/>
            <person name="Berry K.W."/>
            <person name="Glavina Del Rio T."/>
            <person name="Dalin E."/>
            <person name="Tice H."/>
            <person name="Pitluck S."/>
            <person name="Richardson P."/>
            <person name="Bruce D."/>
            <person name="Goodwin L."/>
            <person name="Han C."/>
            <person name="Detter J.C."/>
            <person name="Schmutz J."/>
            <person name="Brettin T."/>
            <person name="Land M."/>
            <person name="Hauser L."/>
            <person name="Kyrpides N.C."/>
            <person name="Ivanova N."/>
            <person name="Goker M."/>
            <person name="Woyke T."/>
            <person name="Klenk H.P."/>
            <person name="Bryant D.A."/>
        </authorList>
    </citation>
    <scope>NUCLEOTIDE SEQUENCE [LARGE SCALE GENOMIC DNA]</scope>
    <source>
        <strain evidence="3">ATCC 23779 / DSM 785 / 114-95</strain>
    </source>
</reference>
<dbReference type="EC" id="2.8.1.7" evidence="2"/>
<dbReference type="NCBIfam" id="TIGR01976">
    <property type="entry name" value="am_tr_V_VC1184"/>
    <property type="match status" value="1"/>
</dbReference>
<dbReference type="KEGG" id="hau:Haur_1455"/>
<feature type="domain" description="Aminotransferase class V" evidence="1">
    <location>
        <begin position="308"/>
        <end position="411"/>
    </location>
</feature>
<dbReference type="GO" id="GO:0031071">
    <property type="term" value="F:cysteine desulfurase activity"/>
    <property type="evidence" value="ECO:0007669"/>
    <property type="project" value="UniProtKB-EC"/>
</dbReference>
<proteinExistence type="predicted"/>
<evidence type="ECO:0000259" key="1">
    <source>
        <dbReference type="Pfam" id="PF00266"/>
    </source>
</evidence>
<dbReference type="SUPFAM" id="SSF53383">
    <property type="entry name" value="PLP-dependent transferases"/>
    <property type="match status" value="1"/>
</dbReference>
<dbReference type="STRING" id="316274.Haur_1455"/>
<dbReference type="BioCyc" id="HAUR316274:GHYA-1477-MONOMER"/>